<proteinExistence type="predicted"/>
<accession>A0A2K2DE31</accession>
<evidence type="ECO:0000313" key="2">
    <source>
        <dbReference type="EnsemblPlants" id="PNT72522"/>
    </source>
</evidence>
<keyword evidence="3" id="KW-1185">Reference proteome</keyword>
<dbReference type="AlphaFoldDB" id="A0A2K2DE31"/>
<evidence type="ECO:0000313" key="3">
    <source>
        <dbReference type="Proteomes" id="UP000008810"/>
    </source>
</evidence>
<evidence type="ECO:0000313" key="1">
    <source>
        <dbReference type="EMBL" id="PNT72522.1"/>
    </source>
</evidence>
<gene>
    <name evidence="1" type="ORF">BRADI_2g45425v3</name>
</gene>
<reference evidence="2" key="3">
    <citation type="submission" date="2018-08" db="UniProtKB">
        <authorList>
            <consortium name="EnsemblPlants"/>
        </authorList>
    </citation>
    <scope>IDENTIFICATION</scope>
    <source>
        <strain evidence="2">cv. Bd21</strain>
    </source>
</reference>
<sequence>MISFAREAVAVCPVWFPVQRDVTCDFCGVSNSMCVFFAESVVARLGPSHVVGPSVDLGVLVP</sequence>
<dbReference type="EMBL" id="CM000881">
    <property type="protein sequence ID" value="PNT72522.1"/>
    <property type="molecule type" value="Genomic_DNA"/>
</dbReference>
<dbReference type="InParanoid" id="A0A2K2DE31"/>
<organism evidence="1">
    <name type="scientific">Brachypodium distachyon</name>
    <name type="common">Purple false brome</name>
    <name type="synonym">Trachynia distachya</name>
    <dbReference type="NCBI Taxonomy" id="15368"/>
    <lineage>
        <taxon>Eukaryota</taxon>
        <taxon>Viridiplantae</taxon>
        <taxon>Streptophyta</taxon>
        <taxon>Embryophyta</taxon>
        <taxon>Tracheophyta</taxon>
        <taxon>Spermatophyta</taxon>
        <taxon>Magnoliopsida</taxon>
        <taxon>Liliopsida</taxon>
        <taxon>Poales</taxon>
        <taxon>Poaceae</taxon>
        <taxon>BOP clade</taxon>
        <taxon>Pooideae</taxon>
        <taxon>Stipodae</taxon>
        <taxon>Brachypodieae</taxon>
        <taxon>Brachypodium</taxon>
    </lineage>
</organism>
<dbReference type="EnsemblPlants" id="PNT72522">
    <property type="protein sequence ID" value="PNT72522"/>
    <property type="gene ID" value="BRADI_2g45425v3"/>
</dbReference>
<dbReference type="Proteomes" id="UP000008810">
    <property type="component" value="Chromosome 2"/>
</dbReference>
<name>A0A2K2DE31_BRADI</name>
<reference evidence="1" key="2">
    <citation type="submission" date="2017-06" db="EMBL/GenBank/DDBJ databases">
        <title>WGS assembly of Brachypodium distachyon.</title>
        <authorList>
            <consortium name="The International Brachypodium Initiative"/>
            <person name="Lucas S."/>
            <person name="Harmon-Smith M."/>
            <person name="Lail K."/>
            <person name="Tice H."/>
            <person name="Grimwood J."/>
            <person name="Bruce D."/>
            <person name="Barry K."/>
            <person name="Shu S."/>
            <person name="Lindquist E."/>
            <person name="Wang M."/>
            <person name="Pitluck S."/>
            <person name="Vogel J.P."/>
            <person name="Garvin D.F."/>
            <person name="Mockler T.C."/>
            <person name="Schmutz J."/>
            <person name="Rokhsar D."/>
            <person name="Bevan M.W."/>
        </authorList>
    </citation>
    <scope>NUCLEOTIDE SEQUENCE</scope>
    <source>
        <strain evidence="1">Bd21</strain>
    </source>
</reference>
<protein>
    <submittedName>
        <fullName evidence="1 2">Uncharacterized protein</fullName>
    </submittedName>
</protein>
<dbReference type="Gramene" id="PNT72522">
    <property type="protein sequence ID" value="PNT72522"/>
    <property type="gene ID" value="BRADI_2g45425v3"/>
</dbReference>
<reference evidence="1 2" key="1">
    <citation type="journal article" date="2010" name="Nature">
        <title>Genome sequencing and analysis of the model grass Brachypodium distachyon.</title>
        <authorList>
            <consortium name="International Brachypodium Initiative"/>
        </authorList>
    </citation>
    <scope>NUCLEOTIDE SEQUENCE [LARGE SCALE GENOMIC DNA]</scope>
    <source>
        <strain evidence="1 2">Bd21</strain>
    </source>
</reference>